<dbReference type="KEGG" id="vg:77938982"/>
<dbReference type="GeneID" id="77938982"/>
<evidence type="ECO:0008006" key="3">
    <source>
        <dbReference type="Google" id="ProtNLM"/>
    </source>
</evidence>
<sequence length="514" mass="54999">MVDTPLSESIQLFKEDRLRLAKFVNGQNDEDYVAIDGILVPSIRKFLLDKSNQVNSLSSLLISSKEAEFDIAIDEFVLMKQNKSAEIDSMISSKSADVDSMISAKTAEINNLITDKTAEIDALIVDGKAVDSDKLDGHDSTYFAKASDIANVDNTRDVDKPMSNAVSAALEKYLNVDTIQTFSQQEKARVWASVGIINPDDDRMINGCFDIAMRGLSQTTVGFGSADRWSLGGSGGTIGQSVVAFALGDTLGTYSPRNFGRTTVSGQSAASDHCVKYHFIEDVKTYSDQWITVLGFIRLTSGTGNIGVEAFQIFGSGGGESPAVVGTAGSQQTGLINNLSSVFKPFAIPLRIPSIAGKSIGANGNPYLGLAFWHSAGANYAARSSGIGIQTLSTDMTGIHIRRGIVPVEAIGSYMPKSIQRELLDCKRFYQLVVCGGRFWATGGGQAHANTVNYPQMRTVPSITLQGLSAGNNLNSYSLAANGSDHSGRFEIVASTTGDTYALEAYYRLNAELG</sequence>
<keyword evidence="2" id="KW-1185">Reference proteome</keyword>
<protein>
    <recommendedName>
        <fullName evidence="3">Tail fiber protein</fullName>
    </recommendedName>
</protein>
<name>A0A223W024_9CAUD</name>
<dbReference type="Proteomes" id="UP000226396">
    <property type="component" value="Segment"/>
</dbReference>
<proteinExistence type="predicted"/>
<dbReference type="RefSeq" id="YP_010662965.1">
    <property type="nucleotide sequence ID" value="NC_070890.1"/>
</dbReference>
<accession>A0A223W024</accession>
<organism evidence="1 2">
    <name type="scientific">Agrobacterium phage Atu_ph04</name>
    <dbReference type="NCBI Taxonomy" id="2024263"/>
    <lineage>
        <taxon>Viruses</taxon>
        <taxon>Duplodnaviria</taxon>
        <taxon>Heunggongvirae</taxon>
        <taxon>Uroviricota</taxon>
        <taxon>Caudoviricetes</taxon>
        <taxon>Pootjesviridae</taxon>
        <taxon>Rollinsvirus</taxon>
        <taxon>Rollinsvirus ph04</taxon>
    </lineage>
</organism>
<evidence type="ECO:0000313" key="2">
    <source>
        <dbReference type="Proteomes" id="UP000226396"/>
    </source>
</evidence>
<reference evidence="1 2" key="1">
    <citation type="submission" date="2017-06" db="EMBL/GenBank/DDBJ databases">
        <authorList>
            <person name="Kim H.J."/>
            <person name="Triplett B.A."/>
        </authorList>
    </citation>
    <scope>NUCLEOTIDE SEQUENCE [LARGE SCALE GENOMIC DNA]</scope>
</reference>
<dbReference type="EMBL" id="MF403007">
    <property type="protein sequence ID" value="ASV44641.1"/>
    <property type="molecule type" value="Genomic_DNA"/>
</dbReference>
<evidence type="ECO:0000313" key="1">
    <source>
        <dbReference type="EMBL" id="ASV44641.1"/>
    </source>
</evidence>